<dbReference type="GO" id="GO:0005634">
    <property type="term" value="C:nucleus"/>
    <property type="evidence" value="ECO:0007669"/>
    <property type="project" value="UniProtKB-SubCell"/>
</dbReference>
<name>A0A8T0IJK1_CERPU</name>
<dbReference type="PANTHER" id="PTHR31496">
    <property type="entry name" value="TRANSCRIPTION FACTOR KAN2-RELATED"/>
    <property type="match status" value="1"/>
</dbReference>
<evidence type="ECO:0000256" key="4">
    <source>
        <dbReference type="ARBA" id="ARBA00023015"/>
    </source>
</evidence>
<sequence length="453" mass="50174">MDMMGKQSSEPDDGTEGDRDVELAGAASRTVRDPQAGSSEDLSSESNTTSSTFNANEDPSESGSSRRQGNSRGKVRQYVRSRLPRLRWTADLHRCFVVAVERCGGQEKATPKMVLQLMDVKGLTIAHVKSHLQMYRSMKNDESVQSDLNFWRGGHFQHHNNLWLQPPAADFNRSSQLSNMHPTEQNLQPLSTLSSAKQKLEAEWEMCRREYDARIALMMLMEGRAGNSATSPTGTVESRPPTQLMKLLDDPVDHHSGSPAGRGRTDGWHFPSDQFPNSSPQVVDRMGDVYPGPSGPRPLDRASSYTNIFDGSPQSNMRNEFSKKPLPHFVNRPATIADVVPIRYSYDQQELDSSLSLSRPHSWPGTTAFSQNLALNPRYSTPDKAAEHVHLVDFLSLPESRGHGHMGTSVDGIQLDLTMATGPACEDDQLAQSSHSKSKVDLDLTLDLSMSTR</sequence>
<feature type="domain" description="HTH myb-type" evidence="8">
    <location>
        <begin position="80"/>
        <end position="140"/>
    </location>
</feature>
<evidence type="ECO:0000256" key="2">
    <source>
        <dbReference type="ARBA" id="ARBA00022473"/>
    </source>
</evidence>
<evidence type="ECO:0000313" key="10">
    <source>
        <dbReference type="Proteomes" id="UP000822688"/>
    </source>
</evidence>
<dbReference type="PROSITE" id="PS51294">
    <property type="entry name" value="HTH_MYB"/>
    <property type="match status" value="1"/>
</dbReference>
<evidence type="ECO:0000256" key="1">
    <source>
        <dbReference type="ARBA" id="ARBA00004123"/>
    </source>
</evidence>
<proteinExistence type="predicted"/>
<evidence type="ECO:0000259" key="8">
    <source>
        <dbReference type="PROSITE" id="PS51294"/>
    </source>
</evidence>
<gene>
    <name evidence="9" type="ORF">KC19_3G173400</name>
</gene>
<evidence type="ECO:0000256" key="6">
    <source>
        <dbReference type="ARBA" id="ARBA00023242"/>
    </source>
</evidence>
<evidence type="ECO:0000256" key="3">
    <source>
        <dbReference type="ARBA" id="ARBA00022782"/>
    </source>
</evidence>
<comment type="subcellular location">
    <subcellularLocation>
        <location evidence="1">Nucleus</location>
    </subcellularLocation>
</comment>
<accession>A0A8T0IJK1</accession>
<evidence type="ECO:0000256" key="7">
    <source>
        <dbReference type="SAM" id="MobiDB-lite"/>
    </source>
</evidence>
<dbReference type="AlphaFoldDB" id="A0A8T0IJK1"/>
<dbReference type="SUPFAM" id="SSF46689">
    <property type="entry name" value="Homeodomain-like"/>
    <property type="match status" value="1"/>
</dbReference>
<keyword evidence="2" id="KW-0217">Developmental protein</keyword>
<dbReference type="InterPro" id="IPR009057">
    <property type="entry name" value="Homeodomain-like_sf"/>
</dbReference>
<evidence type="ECO:0000256" key="5">
    <source>
        <dbReference type="ARBA" id="ARBA00023163"/>
    </source>
</evidence>
<dbReference type="FunFam" id="1.10.10.60:FF:000002">
    <property type="entry name" value="Myb family transcription factor"/>
    <property type="match status" value="1"/>
</dbReference>
<feature type="compositionally biased region" description="Low complexity" evidence="7">
    <location>
        <begin position="38"/>
        <end position="72"/>
    </location>
</feature>
<organism evidence="9 10">
    <name type="scientific">Ceratodon purpureus</name>
    <name type="common">Fire moss</name>
    <name type="synonym">Dicranum purpureum</name>
    <dbReference type="NCBI Taxonomy" id="3225"/>
    <lineage>
        <taxon>Eukaryota</taxon>
        <taxon>Viridiplantae</taxon>
        <taxon>Streptophyta</taxon>
        <taxon>Embryophyta</taxon>
        <taxon>Bryophyta</taxon>
        <taxon>Bryophytina</taxon>
        <taxon>Bryopsida</taxon>
        <taxon>Dicranidae</taxon>
        <taxon>Pseudoditrichales</taxon>
        <taxon>Ditrichaceae</taxon>
        <taxon>Ceratodon</taxon>
    </lineage>
</organism>
<dbReference type="InterPro" id="IPR017930">
    <property type="entry name" value="Myb_dom"/>
</dbReference>
<keyword evidence="5" id="KW-0804">Transcription</keyword>
<keyword evidence="6" id="KW-0539">Nucleus</keyword>
<dbReference type="PANTHER" id="PTHR31496:SF3">
    <property type="entry name" value="TRANSCRIPTION REPRESSOR KAN1"/>
    <property type="match status" value="1"/>
</dbReference>
<dbReference type="InterPro" id="IPR001005">
    <property type="entry name" value="SANT/Myb"/>
</dbReference>
<dbReference type="NCBIfam" id="TIGR01557">
    <property type="entry name" value="myb_SHAQKYF"/>
    <property type="match status" value="1"/>
</dbReference>
<dbReference type="GO" id="GO:0006355">
    <property type="term" value="P:regulation of DNA-templated transcription"/>
    <property type="evidence" value="ECO:0007669"/>
    <property type="project" value="InterPro"/>
</dbReference>
<keyword evidence="4" id="KW-0805">Transcription regulation</keyword>
<dbReference type="GO" id="GO:0010158">
    <property type="term" value="P:abaxial cell fate specification"/>
    <property type="evidence" value="ECO:0007669"/>
    <property type="project" value="InterPro"/>
</dbReference>
<dbReference type="GO" id="GO:0000976">
    <property type="term" value="F:transcription cis-regulatory region binding"/>
    <property type="evidence" value="ECO:0007669"/>
    <property type="project" value="InterPro"/>
</dbReference>
<keyword evidence="10" id="KW-1185">Reference proteome</keyword>
<dbReference type="Gene3D" id="1.10.10.60">
    <property type="entry name" value="Homeodomain-like"/>
    <property type="match status" value="1"/>
</dbReference>
<dbReference type="Proteomes" id="UP000822688">
    <property type="component" value="Chromosome 3"/>
</dbReference>
<protein>
    <recommendedName>
        <fullName evidence="8">HTH myb-type domain-containing protein</fullName>
    </recommendedName>
</protein>
<dbReference type="Pfam" id="PF00249">
    <property type="entry name" value="Myb_DNA-binding"/>
    <property type="match status" value="1"/>
</dbReference>
<keyword evidence="3" id="KW-0221">Differentiation</keyword>
<evidence type="ECO:0000313" key="9">
    <source>
        <dbReference type="EMBL" id="KAG0583940.1"/>
    </source>
</evidence>
<dbReference type="EMBL" id="CM026423">
    <property type="protein sequence ID" value="KAG0583940.1"/>
    <property type="molecule type" value="Genomic_DNA"/>
</dbReference>
<comment type="caution">
    <text evidence="9">The sequence shown here is derived from an EMBL/GenBank/DDBJ whole genome shotgun (WGS) entry which is preliminary data.</text>
</comment>
<dbReference type="InterPro" id="IPR044847">
    <property type="entry name" value="KAN_fam"/>
</dbReference>
<dbReference type="InterPro" id="IPR006447">
    <property type="entry name" value="Myb_dom_plants"/>
</dbReference>
<feature type="region of interest" description="Disordered" evidence="7">
    <location>
        <begin position="1"/>
        <end position="78"/>
    </location>
</feature>
<reference evidence="9" key="1">
    <citation type="submission" date="2020-06" db="EMBL/GenBank/DDBJ databases">
        <title>WGS assembly of Ceratodon purpureus strain R40.</title>
        <authorList>
            <person name="Carey S.B."/>
            <person name="Jenkins J."/>
            <person name="Shu S."/>
            <person name="Lovell J.T."/>
            <person name="Sreedasyam A."/>
            <person name="Maumus F."/>
            <person name="Tiley G.P."/>
            <person name="Fernandez-Pozo N."/>
            <person name="Barry K."/>
            <person name="Chen C."/>
            <person name="Wang M."/>
            <person name="Lipzen A."/>
            <person name="Daum C."/>
            <person name="Saski C.A."/>
            <person name="Payton A.C."/>
            <person name="Mcbreen J.C."/>
            <person name="Conrad R.E."/>
            <person name="Kollar L.M."/>
            <person name="Olsson S."/>
            <person name="Huttunen S."/>
            <person name="Landis J.B."/>
            <person name="Wickett N.J."/>
            <person name="Johnson M.G."/>
            <person name="Rensing S.A."/>
            <person name="Grimwood J."/>
            <person name="Schmutz J."/>
            <person name="Mcdaniel S.F."/>
        </authorList>
    </citation>
    <scope>NUCLEOTIDE SEQUENCE</scope>
    <source>
        <strain evidence="9">R40</strain>
    </source>
</reference>